<keyword evidence="3" id="KW-1185">Reference proteome</keyword>
<gene>
    <name evidence="2" type="ORF">KDD17_17450</name>
</gene>
<dbReference type="KEGG" id="sual:KDD17_17450"/>
<organism evidence="2 3">
    <name type="scientific">Sulfitobacter albidus</name>
    <dbReference type="NCBI Taxonomy" id="2829501"/>
    <lineage>
        <taxon>Bacteria</taxon>
        <taxon>Pseudomonadati</taxon>
        <taxon>Pseudomonadota</taxon>
        <taxon>Alphaproteobacteria</taxon>
        <taxon>Rhodobacterales</taxon>
        <taxon>Roseobacteraceae</taxon>
        <taxon>Sulfitobacter</taxon>
    </lineage>
</organism>
<dbReference type="EMBL" id="CP073582">
    <property type="protein sequence ID" value="QUJ78127.1"/>
    <property type="molecule type" value="Genomic_DNA"/>
</dbReference>
<feature type="domain" description="DUF4123" evidence="1">
    <location>
        <begin position="85"/>
        <end position="184"/>
    </location>
</feature>
<evidence type="ECO:0000313" key="3">
    <source>
        <dbReference type="Proteomes" id="UP000683291"/>
    </source>
</evidence>
<name>A0A975JGJ2_9RHOB</name>
<sequence>MSGMPPSDQRHDIWTQEQKAASPSTAPVFVVRKIGGITPLAANAPLSGRVCAPDALMAPLFDQPKPLPAETGEIGGDSVPPLGTFAVLDAARIPDLPELLETSGLPHLCLFTGEIFDEMNGVAPWLVALDETSSFTAKLFTASDASWHLWGLDGGIFLRARGRLEDVHKHLRRYTRIRGEQGAGFISDFGSLRPLKLCSARMPLLSSGGAIVSAPGCGAGGRRGHDHRS</sequence>
<reference evidence="2" key="1">
    <citation type="submission" date="2021-04" db="EMBL/GenBank/DDBJ databases">
        <title>Complete genome sequence for Sulfitobacter sp. strain JK7-1.</title>
        <authorList>
            <person name="Park S.-J."/>
        </authorList>
    </citation>
    <scope>NUCLEOTIDE SEQUENCE</scope>
    <source>
        <strain evidence="2">JK7-1</strain>
    </source>
</reference>
<dbReference type="RefSeq" id="WP_212706319.1">
    <property type="nucleotide sequence ID" value="NZ_CP073582.1"/>
</dbReference>
<dbReference type="Proteomes" id="UP000683291">
    <property type="component" value="Chromosome pJK7-1-1"/>
</dbReference>
<evidence type="ECO:0000313" key="2">
    <source>
        <dbReference type="EMBL" id="QUJ78127.1"/>
    </source>
</evidence>
<evidence type="ECO:0000259" key="1">
    <source>
        <dbReference type="Pfam" id="PF13503"/>
    </source>
</evidence>
<proteinExistence type="predicted"/>
<dbReference type="Pfam" id="PF13503">
    <property type="entry name" value="DUF4123"/>
    <property type="match status" value="1"/>
</dbReference>
<dbReference type="AlphaFoldDB" id="A0A975JGJ2"/>
<dbReference type="InterPro" id="IPR025391">
    <property type="entry name" value="DUF4123"/>
</dbReference>
<protein>
    <submittedName>
        <fullName evidence="2">DUF4123 domain-containing protein</fullName>
    </submittedName>
</protein>
<accession>A0A975JGJ2</accession>